<dbReference type="PANTHER" id="PTHR42734">
    <property type="entry name" value="METAL TRANSPORT SYSTEM ATP-BINDING PROTEIN TM_0124-RELATED"/>
    <property type="match status" value="1"/>
</dbReference>
<dbReference type="InterPro" id="IPR003593">
    <property type="entry name" value="AAA+_ATPase"/>
</dbReference>
<dbReference type="PROSITE" id="PS50893">
    <property type="entry name" value="ABC_TRANSPORTER_2"/>
    <property type="match status" value="1"/>
</dbReference>
<keyword evidence="4" id="KW-0067">ATP-binding</keyword>
<name>A0A2S6N3Z1_RHOGL</name>
<dbReference type="GO" id="GO:0005524">
    <property type="term" value="F:ATP binding"/>
    <property type="evidence" value="ECO:0007669"/>
    <property type="project" value="UniProtKB-KW"/>
</dbReference>
<dbReference type="InterPro" id="IPR003439">
    <property type="entry name" value="ABC_transporter-like_ATP-bd"/>
</dbReference>
<evidence type="ECO:0000256" key="4">
    <source>
        <dbReference type="ARBA" id="ARBA00022840"/>
    </source>
</evidence>
<dbReference type="Pfam" id="PF00005">
    <property type="entry name" value="ABC_tran"/>
    <property type="match status" value="1"/>
</dbReference>
<dbReference type="InterPro" id="IPR050153">
    <property type="entry name" value="Metal_Ion_Import_ABC"/>
</dbReference>
<evidence type="ECO:0000256" key="3">
    <source>
        <dbReference type="ARBA" id="ARBA00022741"/>
    </source>
</evidence>
<keyword evidence="3" id="KW-0547">Nucleotide-binding</keyword>
<dbReference type="GO" id="GO:0016887">
    <property type="term" value="F:ATP hydrolysis activity"/>
    <property type="evidence" value="ECO:0007669"/>
    <property type="project" value="InterPro"/>
</dbReference>
<dbReference type="InterPro" id="IPR017871">
    <property type="entry name" value="ABC_transporter-like_CS"/>
</dbReference>
<protein>
    <recommendedName>
        <fullName evidence="7">ABC transporter domain-containing protein</fullName>
    </recommendedName>
</protein>
<evidence type="ECO:0000256" key="5">
    <source>
        <dbReference type="ARBA" id="ARBA00022906"/>
    </source>
</evidence>
<dbReference type="GO" id="GO:0006829">
    <property type="term" value="P:zinc ion transport"/>
    <property type="evidence" value="ECO:0007669"/>
    <property type="project" value="UniProtKB-KW"/>
</dbReference>
<evidence type="ECO:0000259" key="7">
    <source>
        <dbReference type="PROSITE" id="PS50893"/>
    </source>
</evidence>
<keyword evidence="6" id="KW-0406">Ion transport</keyword>
<proteinExistence type="inferred from homology"/>
<gene>
    <name evidence="8" type="ORF">CCS01_21910</name>
</gene>
<comment type="caution">
    <text evidence="8">The sequence shown here is derived from an EMBL/GenBank/DDBJ whole genome shotgun (WGS) entry which is preliminary data.</text>
</comment>
<dbReference type="Proteomes" id="UP000239724">
    <property type="component" value="Unassembled WGS sequence"/>
</dbReference>
<evidence type="ECO:0000313" key="9">
    <source>
        <dbReference type="Proteomes" id="UP000239724"/>
    </source>
</evidence>
<evidence type="ECO:0000256" key="6">
    <source>
        <dbReference type="ARBA" id="ARBA00023065"/>
    </source>
</evidence>
<dbReference type="Gene3D" id="3.40.50.300">
    <property type="entry name" value="P-loop containing nucleotide triphosphate hydrolases"/>
    <property type="match status" value="1"/>
</dbReference>
<evidence type="ECO:0000313" key="8">
    <source>
        <dbReference type="EMBL" id="PPQ29333.1"/>
    </source>
</evidence>
<organism evidence="8 9">
    <name type="scientific">Rhodopila globiformis</name>
    <name type="common">Rhodopseudomonas globiformis</name>
    <dbReference type="NCBI Taxonomy" id="1071"/>
    <lineage>
        <taxon>Bacteria</taxon>
        <taxon>Pseudomonadati</taxon>
        <taxon>Pseudomonadota</taxon>
        <taxon>Alphaproteobacteria</taxon>
        <taxon>Acetobacterales</taxon>
        <taxon>Acetobacteraceae</taxon>
        <taxon>Rhodopila</taxon>
    </lineage>
</organism>
<sequence length="225" mass="23932">MTAVPAVTLHNVELRHGARVIVSGLSGTFAPGSLTALVGANGSGKTTLLRALAGLHPLAAGRIDRGGLRPRDIALLAQGSHLDRAFPITCEEVVALGGSRLGPFRAVDAKRWAAARAALDRVGLAGMEHRQIQALSAGQFQRVLFARTIVQEASLILLDEPFTAVDAATTCLLLSVIRDWHAQGRTVIAVLHDLELVRRHFPRTLSLTDATGTWDVLPDRALQAA</sequence>
<evidence type="ECO:0000256" key="2">
    <source>
        <dbReference type="ARBA" id="ARBA00022448"/>
    </source>
</evidence>
<feature type="domain" description="ABC transporter" evidence="7">
    <location>
        <begin position="7"/>
        <end position="225"/>
    </location>
</feature>
<dbReference type="AlphaFoldDB" id="A0A2S6N3Z1"/>
<evidence type="ECO:0000256" key="1">
    <source>
        <dbReference type="ARBA" id="ARBA00005417"/>
    </source>
</evidence>
<dbReference type="SMART" id="SM00382">
    <property type="entry name" value="AAA"/>
    <property type="match status" value="1"/>
</dbReference>
<dbReference type="PROSITE" id="PS00211">
    <property type="entry name" value="ABC_TRANSPORTER_1"/>
    <property type="match status" value="1"/>
</dbReference>
<dbReference type="OrthoDB" id="9806726at2"/>
<reference evidence="8 9" key="1">
    <citation type="journal article" date="2018" name="Arch. Microbiol.">
        <title>New insights into the metabolic potential of the phototrophic purple bacterium Rhodopila globiformis DSM 161(T) from its draft genome sequence and evidence for a vanadium-dependent nitrogenase.</title>
        <authorList>
            <person name="Imhoff J.F."/>
            <person name="Rahn T."/>
            <person name="Kunzel S."/>
            <person name="Neulinger S.C."/>
        </authorList>
    </citation>
    <scope>NUCLEOTIDE SEQUENCE [LARGE SCALE GENOMIC DNA]</scope>
    <source>
        <strain evidence="8 9">DSM 161</strain>
    </source>
</reference>
<dbReference type="PANTHER" id="PTHR42734:SF5">
    <property type="entry name" value="IRON TRANSPORT SYSTEM ATP-BINDING PROTEIN HI_0361-RELATED"/>
    <property type="match status" value="1"/>
</dbReference>
<accession>A0A2S6N3Z1</accession>
<dbReference type="SUPFAM" id="SSF52540">
    <property type="entry name" value="P-loop containing nucleoside triphosphate hydrolases"/>
    <property type="match status" value="1"/>
</dbReference>
<keyword evidence="5" id="KW-0864">Zinc transport</keyword>
<keyword evidence="9" id="KW-1185">Reference proteome</keyword>
<dbReference type="InterPro" id="IPR027417">
    <property type="entry name" value="P-loop_NTPase"/>
</dbReference>
<comment type="similarity">
    <text evidence="1">Belongs to the ABC transporter superfamily.</text>
</comment>
<dbReference type="EMBL" id="NHRY01000229">
    <property type="protein sequence ID" value="PPQ29333.1"/>
    <property type="molecule type" value="Genomic_DNA"/>
</dbReference>
<keyword evidence="2" id="KW-0813">Transport</keyword>
<keyword evidence="5" id="KW-0862">Zinc</keyword>